<accession>A0ABR1YWQ6</accession>
<evidence type="ECO:0000256" key="1">
    <source>
        <dbReference type="SAM" id="MobiDB-lite"/>
    </source>
</evidence>
<evidence type="ECO:0000313" key="3">
    <source>
        <dbReference type="Proteomes" id="UP001492380"/>
    </source>
</evidence>
<feature type="compositionally biased region" description="Low complexity" evidence="1">
    <location>
        <begin position="68"/>
        <end position="92"/>
    </location>
</feature>
<feature type="compositionally biased region" description="Basic and acidic residues" evidence="1">
    <location>
        <begin position="195"/>
        <end position="206"/>
    </location>
</feature>
<organism evidence="2 3">
    <name type="scientific">Phyllosticta capitalensis</name>
    <dbReference type="NCBI Taxonomy" id="121624"/>
    <lineage>
        <taxon>Eukaryota</taxon>
        <taxon>Fungi</taxon>
        <taxon>Dikarya</taxon>
        <taxon>Ascomycota</taxon>
        <taxon>Pezizomycotina</taxon>
        <taxon>Dothideomycetes</taxon>
        <taxon>Dothideomycetes incertae sedis</taxon>
        <taxon>Botryosphaeriales</taxon>
        <taxon>Phyllostictaceae</taxon>
        <taxon>Phyllosticta</taxon>
    </lineage>
</organism>
<evidence type="ECO:0000313" key="2">
    <source>
        <dbReference type="EMBL" id="KAK8240639.1"/>
    </source>
</evidence>
<proteinExistence type="predicted"/>
<gene>
    <name evidence="2" type="ORF">HDK90DRAFT_190120</name>
</gene>
<feature type="region of interest" description="Disordered" evidence="1">
    <location>
        <begin position="175"/>
        <end position="206"/>
    </location>
</feature>
<protein>
    <submittedName>
        <fullName evidence="2">Uncharacterized protein</fullName>
    </submittedName>
</protein>
<feature type="region of interest" description="Disordered" evidence="1">
    <location>
        <begin position="62"/>
        <end position="150"/>
    </location>
</feature>
<feature type="compositionally biased region" description="Gly residues" evidence="1">
    <location>
        <begin position="175"/>
        <end position="193"/>
    </location>
</feature>
<dbReference type="EMBL" id="JBBWRZ010000003">
    <property type="protein sequence ID" value="KAK8240639.1"/>
    <property type="molecule type" value="Genomic_DNA"/>
</dbReference>
<feature type="region of interest" description="Disordered" evidence="1">
    <location>
        <begin position="1"/>
        <end position="31"/>
    </location>
</feature>
<comment type="caution">
    <text evidence="2">The sequence shown here is derived from an EMBL/GenBank/DDBJ whole genome shotgun (WGS) entry which is preliminary data.</text>
</comment>
<name>A0ABR1YWQ6_9PEZI</name>
<dbReference type="Proteomes" id="UP001492380">
    <property type="component" value="Unassembled WGS sequence"/>
</dbReference>
<reference evidence="2 3" key="1">
    <citation type="submission" date="2024-04" db="EMBL/GenBank/DDBJ databases">
        <title>Phyllosticta paracitricarpa is synonymous to the EU quarantine fungus P. citricarpa based on phylogenomic analyses.</title>
        <authorList>
            <consortium name="Lawrence Berkeley National Laboratory"/>
            <person name="Van Ingen-Buijs V.A."/>
            <person name="Van Westerhoven A.C."/>
            <person name="Haridas S."/>
            <person name="Skiadas P."/>
            <person name="Martin F."/>
            <person name="Groenewald J.Z."/>
            <person name="Crous P.W."/>
            <person name="Seidl M.F."/>
        </authorList>
    </citation>
    <scope>NUCLEOTIDE SEQUENCE [LARGE SCALE GENOMIC DNA]</scope>
    <source>
        <strain evidence="2 3">CBS 123374</strain>
    </source>
</reference>
<keyword evidence="3" id="KW-1185">Reference proteome</keyword>
<sequence>MLEMGSTVDPLAMFSGGRMQSPKRDHQQPDFAFQPPNTHDCAAPPYPWIASLLSKNGDIKTGRGTARTVSSQSLATTSSITTSTPTPPINSINESNLGQYHNKPPPQNTTTTTRTHHNAAHLPVRASRPDDPHLRRQHNSNQQRSSGRHEQRICALGHGALQRPLHAFCHGGVGGARPAGGGGGEAEGGGVGVGKKKEFGWVERKD</sequence>